<sequence length="369" mass="42104">MGRKFKFKFPDGRDPRSKNRALAGALSFLFLVMVLTYSHDINNPDSCALCHVMVPHVRTWEASAHNNLSCLTCHQEPGLEGVARFQASLAQMGYKYLTETYYLPITTREKMTADGCYNCHALNREVTPSGDLIVPHYRHEDVNIDCMECHQGVVHTNISTRDFTLSTNVEQWTAAFASTQMAYEYRNLDMKECMDCHEALQADNSCEACHQVIVYPDSHNAPNFMTDHGRQAYQDLESCDFCHSWTRRNAEEVEHSDPVAAYARENSLCYECHLQRPEGHDERYRLNHAKDARINGTQGCMVCHNVQLGGNNQGEFSNITPVNCSNCHQGRHRDGWRIKHPTPVENGLEQDCLRCHSPRVCGDCHYIKK</sequence>
<evidence type="ECO:0000313" key="7">
    <source>
        <dbReference type="EMBL" id="EEG78220.1"/>
    </source>
</evidence>
<protein>
    <submittedName>
        <fullName evidence="7">Cytochrome c, NapC/NirT family</fullName>
    </submittedName>
</protein>
<keyword evidence="6" id="KW-0408">Iron</keyword>
<dbReference type="eggNOG" id="COG3005">
    <property type="taxonomic scope" value="Bacteria"/>
</dbReference>
<proteinExistence type="predicted"/>
<dbReference type="SUPFAM" id="SSF48695">
    <property type="entry name" value="Multiheme cytochromes"/>
    <property type="match status" value="2"/>
</dbReference>
<dbReference type="AlphaFoldDB" id="C0GF38"/>
<dbReference type="Gene3D" id="3.90.10.10">
    <property type="entry name" value="Cytochrome C3"/>
    <property type="match status" value="1"/>
</dbReference>
<accession>C0GF38</accession>
<dbReference type="STRING" id="555088.DealDRAFT_1097"/>
<evidence type="ECO:0000256" key="3">
    <source>
        <dbReference type="ARBA" id="ARBA00022723"/>
    </source>
</evidence>
<evidence type="ECO:0000256" key="2">
    <source>
        <dbReference type="ARBA" id="ARBA00022617"/>
    </source>
</evidence>
<gene>
    <name evidence="7" type="ORF">DealDRAFT_1097</name>
</gene>
<reference evidence="7 8" key="1">
    <citation type="submission" date="2009-02" db="EMBL/GenBank/DDBJ databases">
        <title>Sequencing of the draft genome and assembly of Dethiobacter alkaliphilus AHT 1.</title>
        <authorList>
            <consortium name="US DOE Joint Genome Institute (JGI-PGF)"/>
            <person name="Lucas S."/>
            <person name="Copeland A."/>
            <person name="Lapidus A."/>
            <person name="Glavina del Rio T."/>
            <person name="Dalin E."/>
            <person name="Tice H."/>
            <person name="Bruce D."/>
            <person name="Goodwin L."/>
            <person name="Pitluck S."/>
            <person name="Larimer F."/>
            <person name="Land M.L."/>
            <person name="Hauser L."/>
            <person name="Muyzer G."/>
        </authorList>
    </citation>
    <scope>NUCLEOTIDE SEQUENCE [LARGE SCALE GENOMIC DNA]</scope>
    <source>
        <strain evidence="7 8">AHT 1</strain>
    </source>
</reference>
<name>C0GF38_DETAL</name>
<keyword evidence="2" id="KW-0349">Heme</keyword>
<keyword evidence="1" id="KW-0813">Transport</keyword>
<dbReference type="OrthoDB" id="9791652at2"/>
<keyword evidence="8" id="KW-1185">Reference proteome</keyword>
<evidence type="ECO:0000256" key="1">
    <source>
        <dbReference type="ARBA" id="ARBA00022448"/>
    </source>
</evidence>
<keyword evidence="4" id="KW-0732">Signal</keyword>
<comment type="caution">
    <text evidence="7">The sequence shown here is derived from an EMBL/GenBank/DDBJ whole genome shotgun (WGS) entry which is preliminary data.</text>
</comment>
<dbReference type="Proteomes" id="UP000006443">
    <property type="component" value="Unassembled WGS sequence"/>
</dbReference>
<evidence type="ECO:0000256" key="4">
    <source>
        <dbReference type="ARBA" id="ARBA00022729"/>
    </source>
</evidence>
<evidence type="ECO:0000256" key="5">
    <source>
        <dbReference type="ARBA" id="ARBA00022982"/>
    </source>
</evidence>
<dbReference type="Gene3D" id="1.10.3820.10">
    <property type="entry name" value="Di-heme elbow motif domain"/>
    <property type="match status" value="1"/>
</dbReference>
<dbReference type="PANTHER" id="PTHR35038">
    <property type="entry name" value="DISSIMILATORY SULFITE REDUCTASE SIRA"/>
    <property type="match status" value="1"/>
</dbReference>
<evidence type="ECO:0000256" key="6">
    <source>
        <dbReference type="ARBA" id="ARBA00023004"/>
    </source>
</evidence>
<dbReference type="EMBL" id="ACJM01000004">
    <property type="protein sequence ID" value="EEG78220.1"/>
    <property type="molecule type" value="Genomic_DNA"/>
</dbReference>
<keyword evidence="5" id="KW-0249">Electron transport</keyword>
<dbReference type="RefSeq" id="WP_008515594.1">
    <property type="nucleotide sequence ID" value="NZ_ACJM01000004.1"/>
</dbReference>
<dbReference type="InterPro" id="IPR038266">
    <property type="entry name" value="NapC/NirT_cytc_sf"/>
</dbReference>
<dbReference type="InterPro" id="IPR036280">
    <property type="entry name" value="Multihaem_cyt_sf"/>
</dbReference>
<organism evidence="7 8">
    <name type="scientific">Dethiobacter alkaliphilus AHT 1</name>
    <dbReference type="NCBI Taxonomy" id="555088"/>
    <lineage>
        <taxon>Bacteria</taxon>
        <taxon>Bacillati</taxon>
        <taxon>Bacillota</taxon>
        <taxon>Dethiobacteria</taxon>
        <taxon>Dethiobacterales</taxon>
        <taxon>Dethiobacteraceae</taxon>
        <taxon>Dethiobacter</taxon>
    </lineage>
</organism>
<dbReference type="InterPro" id="IPR051829">
    <property type="entry name" value="Multiheme_Cytochr_ET"/>
</dbReference>
<dbReference type="GO" id="GO:0046872">
    <property type="term" value="F:metal ion binding"/>
    <property type="evidence" value="ECO:0007669"/>
    <property type="project" value="UniProtKB-KW"/>
</dbReference>
<keyword evidence="3" id="KW-0479">Metal-binding</keyword>
<evidence type="ECO:0000313" key="8">
    <source>
        <dbReference type="Proteomes" id="UP000006443"/>
    </source>
</evidence>